<evidence type="ECO:0000259" key="7">
    <source>
        <dbReference type="PROSITE" id="PS50109"/>
    </source>
</evidence>
<dbReference type="PANTHER" id="PTHR43547">
    <property type="entry name" value="TWO-COMPONENT HISTIDINE KINASE"/>
    <property type="match status" value="1"/>
</dbReference>
<keyword evidence="4" id="KW-0418">Kinase</keyword>
<dbReference type="SMART" id="SM00086">
    <property type="entry name" value="PAC"/>
    <property type="match status" value="3"/>
</dbReference>
<dbReference type="SUPFAM" id="SSF47384">
    <property type="entry name" value="Homodimeric domain of signal transducing histidine kinase"/>
    <property type="match status" value="1"/>
</dbReference>
<dbReference type="PRINTS" id="PR00344">
    <property type="entry name" value="BCTRLSENSOR"/>
</dbReference>
<dbReference type="Gene3D" id="3.30.450.20">
    <property type="entry name" value="PAS domain"/>
    <property type="match status" value="3"/>
</dbReference>
<dbReference type="Pfam" id="PF00512">
    <property type="entry name" value="HisKA"/>
    <property type="match status" value="1"/>
</dbReference>
<dbReference type="InterPro" id="IPR003018">
    <property type="entry name" value="GAF"/>
</dbReference>
<dbReference type="InterPro" id="IPR000014">
    <property type="entry name" value="PAS"/>
</dbReference>
<dbReference type="Pfam" id="PF13426">
    <property type="entry name" value="PAS_9"/>
    <property type="match status" value="1"/>
</dbReference>
<feature type="domain" description="PAC" evidence="9">
    <location>
        <begin position="306"/>
        <end position="358"/>
    </location>
</feature>
<dbReference type="SMART" id="SM00091">
    <property type="entry name" value="PAS"/>
    <property type="match status" value="3"/>
</dbReference>
<dbReference type="PROSITE" id="PS50113">
    <property type="entry name" value="PAC"/>
    <property type="match status" value="2"/>
</dbReference>
<dbReference type="Gene3D" id="3.30.450.40">
    <property type="match status" value="1"/>
</dbReference>
<dbReference type="CDD" id="cd00082">
    <property type="entry name" value="HisKA"/>
    <property type="match status" value="1"/>
</dbReference>
<organism evidence="10 11">
    <name type="scientific">Gloeobacter morelensis MG652769</name>
    <dbReference type="NCBI Taxonomy" id="2781736"/>
    <lineage>
        <taxon>Bacteria</taxon>
        <taxon>Bacillati</taxon>
        <taxon>Cyanobacteriota</taxon>
        <taxon>Cyanophyceae</taxon>
        <taxon>Gloeobacterales</taxon>
        <taxon>Gloeobacteraceae</taxon>
        <taxon>Gloeobacter</taxon>
        <taxon>Gloeobacter morelensis</taxon>
    </lineage>
</organism>
<dbReference type="Pfam" id="PF02518">
    <property type="entry name" value="HATPase_c"/>
    <property type="match status" value="1"/>
</dbReference>
<accession>A0ABY3PRV9</accession>
<dbReference type="InterPro" id="IPR013655">
    <property type="entry name" value="PAS_fold_3"/>
</dbReference>
<dbReference type="Pfam" id="PF13185">
    <property type="entry name" value="GAF_2"/>
    <property type="match status" value="1"/>
</dbReference>
<comment type="catalytic activity">
    <reaction evidence="1">
        <text>ATP + protein L-histidine = ADP + protein N-phospho-L-histidine.</text>
        <dbReference type="EC" id="2.7.13.3"/>
    </reaction>
</comment>
<evidence type="ECO:0000256" key="5">
    <source>
        <dbReference type="ARBA" id="ARBA00023012"/>
    </source>
</evidence>
<evidence type="ECO:0000256" key="1">
    <source>
        <dbReference type="ARBA" id="ARBA00000085"/>
    </source>
</evidence>
<proteinExistence type="predicted"/>
<dbReference type="InterPro" id="IPR029016">
    <property type="entry name" value="GAF-like_dom_sf"/>
</dbReference>
<dbReference type="InterPro" id="IPR003661">
    <property type="entry name" value="HisK_dim/P_dom"/>
</dbReference>
<keyword evidence="4" id="KW-0808">Transferase</keyword>
<evidence type="ECO:0000256" key="6">
    <source>
        <dbReference type="SAM" id="Coils"/>
    </source>
</evidence>
<dbReference type="PANTHER" id="PTHR43547:SF2">
    <property type="entry name" value="HYBRID SIGNAL TRANSDUCTION HISTIDINE KINASE C"/>
    <property type="match status" value="1"/>
</dbReference>
<evidence type="ECO:0000313" key="11">
    <source>
        <dbReference type="Proteomes" id="UP001054846"/>
    </source>
</evidence>
<dbReference type="NCBIfam" id="TIGR00229">
    <property type="entry name" value="sensory_box"/>
    <property type="match status" value="3"/>
</dbReference>
<feature type="domain" description="PAS" evidence="8">
    <location>
        <begin position="103"/>
        <end position="176"/>
    </location>
</feature>
<dbReference type="InterPro" id="IPR035965">
    <property type="entry name" value="PAS-like_dom_sf"/>
</dbReference>
<evidence type="ECO:0000313" key="10">
    <source>
        <dbReference type="EMBL" id="UFP96452.1"/>
    </source>
</evidence>
<gene>
    <name evidence="10" type="ORF">ISF26_09665</name>
</gene>
<dbReference type="InterPro" id="IPR003594">
    <property type="entry name" value="HATPase_dom"/>
</dbReference>
<dbReference type="EMBL" id="CP063845">
    <property type="protein sequence ID" value="UFP96452.1"/>
    <property type="molecule type" value="Genomic_DNA"/>
</dbReference>
<evidence type="ECO:0000256" key="4">
    <source>
        <dbReference type="ARBA" id="ARBA00022777"/>
    </source>
</evidence>
<dbReference type="InterPro" id="IPR004358">
    <property type="entry name" value="Sig_transdc_His_kin-like_C"/>
</dbReference>
<keyword evidence="3" id="KW-0597">Phosphoprotein</keyword>
<feature type="domain" description="Histidine kinase" evidence="7">
    <location>
        <begin position="677"/>
        <end position="895"/>
    </location>
</feature>
<name>A0ABY3PRV9_9CYAN</name>
<dbReference type="Pfam" id="PF08447">
    <property type="entry name" value="PAS_3"/>
    <property type="match status" value="2"/>
</dbReference>
<dbReference type="Proteomes" id="UP001054846">
    <property type="component" value="Chromosome"/>
</dbReference>
<dbReference type="SUPFAM" id="SSF55785">
    <property type="entry name" value="PYP-like sensor domain (PAS domain)"/>
    <property type="match status" value="3"/>
</dbReference>
<dbReference type="Gene3D" id="3.30.565.10">
    <property type="entry name" value="Histidine kinase-like ATPase, C-terminal domain"/>
    <property type="match status" value="1"/>
</dbReference>
<dbReference type="RefSeq" id="WP_230843688.1">
    <property type="nucleotide sequence ID" value="NZ_CP063845.1"/>
</dbReference>
<evidence type="ECO:0000259" key="8">
    <source>
        <dbReference type="PROSITE" id="PS50112"/>
    </source>
</evidence>
<keyword evidence="5" id="KW-0902">Two-component regulatory system</keyword>
<feature type="domain" description="PAS" evidence="8">
    <location>
        <begin position="359"/>
        <end position="429"/>
    </location>
</feature>
<evidence type="ECO:0000256" key="3">
    <source>
        <dbReference type="ARBA" id="ARBA00022553"/>
    </source>
</evidence>
<reference evidence="10 11" key="1">
    <citation type="journal article" date="2021" name="Genome Biol. Evol.">
        <title>Complete Genome Sequencing of a Novel Gloeobacter Species from a Waterfall Cave in Mexico.</title>
        <authorList>
            <person name="Saw J.H."/>
            <person name="Cardona T."/>
            <person name="Montejano G."/>
        </authorList>
    </citation>
    <scope>NUCLEOTIDE SEQUENCE [LARGE SCALE GENOMIC DNA]</scope>
    <source>
        <strain evidence="10">MG652769</strain>
    </source>
</reference>
<evidence type="ECO:0000259" key="9">
    <source>
        <dbReference type="PROSITE" id="PS50113"/>
    </source>
</evidence>
<keyword evidence="11" id="KW-1185">Reference proteome</keyword>
<dbReference type="CDD" id="cd16922">
    <property type="entry name" value="HATPase_EvgS-ArcB-TorS-like"/>
    <property type="match status" value="1"/>
</dbReference>
<evidence type="ECO:0000256" key="2">
    <source>
        <dbReference type="ARBA" id="ARBA00012438"/>
    </source>
</evidence>
<dbReference type="Gene3D" id="1.10.287.130">
    <property type="match status" value="1"/>
</dbReference>
<dbReference type="CDD" id="cd00130">
    <property type="entry name" value="PAS"/>
    <property type="match status" value="3"/>
</dbReference>
<dbReference type="InterPro" id="IPR005467">
    <property type="entry name" value="His_kinase_dom"/>
</dbReference>
<dbReference type="EC" id="2.7.13.3" evidence="2"/>
<dbReference type="InterPro" id="IPR036097">
    <property type="entry name" value="HisK_dim/P_sf"/>
</dbReference>
<sequence>MAVIKRGATGKFVHHWAGESKQRVNLALTATAWERLRRQAAERGISRSELVEQFARAEEPDDSSLERRVRDLERQNEQLRRELEQARSEAAERHRLEAALCRSEARFRQLLVAENLIAIGFGDCAGTIVEANDAFLQLVGYNREELAAGRVRWAQMTPPEYRERDEQAMAELASTGACRPYEKEYIHKDGRRVPILIGATLLEGGERVACFVFDLGGHRRARADLERANERFQLAAKAAGCLIYDWDLEANRVEHAYGLLELLGYSTEQISEPAHLWWAEQIHPDDRERANAEVWAALQDAEVANYTIEYRVRNRQGHHINVCDRGVVRRAPDGRALRVVGCTLDLSESKNLEARVRSTDEHYRFLAESIPQIVWTARPDGALDYYNRRWYDYTGLTPEQSEGWGWQPVLHPEDLDGCLEHWRRAVATGSSYEIEYRFRRAGDGAYRWHLGRALPMRDREGQIVKWFGTSTDIDDQKRAAAELAAREQAQRFLAEAASILASSLDYTVTLDRVAQLTVPLLADWCSVDMVSEDGGIEKLVIAHVDPQKALQIRELQRRYPFDPSEASGVANVLRTGRSEFYPEIADQLLIAIARSPEHLELLRKAGFSAALIVPLTARGRTFGAITLVMSDSGRRYGRADLDLAEDLACHAAIAIDNARLYHQAWEANRIKDEFLATVSHELRTPLNAILGWAQILRRRKLDAESQARALETIERNGRAQNQLIEDILDVSRIITGKLKLDVRPLDLPAVIEEALDSVRLASEAKHLALHCTLDTEAASVNGDPARLQQVVWNLLSNAIKFTPEGGRIDVDLEADGASALLSVRDSGVGITPEALPYIFERFRQADGSNTRAYGGLGLGLAIVRHLVELHGGTVTAHSDGPGRGALFVVRLPRRRLGRDRAEGGLPA</sequence>
<dbReference type="InterPro" id="IPR001610">
    <property type="entry name" value="PAC"/>
</dbReference>
<dbReference type="InterPro" id="IPR036890">
    <property type="entry name" value="HATPase_C_sf"/>
</dbReference>
<dbReference type="InterPro" id="IPR000700">
    <property type="entry name" value="PAS-assoc_C"/>
</dbReference>
<keyword evidence="6" id="KW-0175">Coiled coil</keyword>
<dbReference type="PROSITE" id="PS50112">
    <property type="entry name" value="PAS"/>
    <property type="match status" value="2"/>
</dbReference>
<dbReference type="SMART" id="SM00387">
    <property type="entry name" value="HATPase_c"/>
    <property type="match status" value="1"/>
</dbReference>
<feature type="domain" description="PAC" evidence="9">
    <location>
        <begin position="432"/>
        <end position="485"/>
    </location>
</feature>
<dbReference type="SMART" id="SM00065">
    <property type="entry name" value="GAF"/>
    <property type="match status" value="1"/>
</dbReference>
<dbReference type="PROSITE" id="PS50109">
    <property type="entry name" value="HIS_KIN"/>
    <property type="match status" value="1"/>
</dbReference>
<dbReference type="SUPFAM" id="SSF55781">
    <property type="entry name" value="GAF domain-like"/>
    <property type="match status" value="1"/>
</dbReference>
<dbReference type="SUPFAM" id="SSF55874">
    <property type="entry name" value="ATPase domain of HSP90 chaperone/DNA topoisomerase II/histidine kinase"/>
    <property type="match status" value="1"/>
</dbReference>
<dbReference type="SMART" id="SM00388">
    <property type="entry name" value="HisKA"/>
    <property type="match status" value="1"/>
</dbReference>
<feature type="coiled-coil region" evidence="6">
    <location>
        <begin position="62"/>
        <end position="96"/>
    </location>
</feature>
<protein>
    <recommendedName>
        <fullName evidence="2">histidine kinase</fullName>
        <ecNumber evidence="2">2.7.13.3</ecNumber>
    </recommendedName>
</protein>